<accession>A0A2T6AQ71</accession>
<gene>
    <name evidence="4" type="ORF">C8N34_11925</name>
</gene>
<reference evidence="4 5" key="1">
    <citation type="submission" date="2018-04" db="EMBL/GenBank/DDBJ databases">
        <title>Genomic Encyclopedia of Archaeal and Bacterial Type Strains, Phase II (KMG-II): from individual species to whole genera.</title>
        <authorList>
            <person name="Goeker M."/>
        </authorList>
    </citation>
    <scope>NUCLEOTIDE SEQUENCE [LARGE SCALE GENOMIC DNA]</scope>
    <source>
        <strain evidence="4 5">DSM 21823</strain>
    </source>
</reference>
<comment type="caution">
    <text evidence="4">The sequence shown here is derived from an EMBL/GenBank/DDBJ whole genome shotgun (WGS) entry which is preliminary data.</text>
</comment>
<dbReference type="Proteomes" id="UP000244224">
    <property type="component" value="Unassembled WGS sequence"/>
</dbReference>
<evidence type="ECO:0000259" key="3">
    <source>
        <dbReference type="Pfam" id="PF09223"/>
    </source>
</evidence>
<sequence length="259" mass="28785">MGLRCLLEAGISSRICYKITYQYATRLKTRRQPGMKEQDMRKHSMTRIGAFASLAILALAAPAVAQQKAPHDHGHAHAHAADDAVYKGYFEDSQIAARALSDWEGDWQSVYPLLMGGALDPVMQHKAEHGEKTAADYRAYYETGYRTDVDRIEIHGDKVSFHSAAGTVSGSYADDGYEILTYEKGNRGVRYVFRKVAGDAGAPAFIQFSDHAIAPVKAGHYHLYWGNDRAALLEELTNWPTYYPADLTESQIVAEMLAH</sequence>
<name>A0A2T6AQ71_9RHOB</name>
<dbReference type="SUPFAM" id="SSF50814">
    <property type="entry name" value="Lipocalins"/>
    <property type="match status" value="1"/>
</dbReference>
<protein>
    <submittedName>
        <fullName evidence="4">Zinc transport system substrate-binding protein</fullName>
    </submittedName>
</protein>
<evidence type="ECO:0000256" key="2">
    <source>
        <dbReference type="ARBA" id="ARBA00022833"/>
    </source>
</evidence>
<keyword evidence="2" id="KW-0862">Zinc</keyword>
<dbReference type="InterPro" id="IPR015304">
    <property type="entry name" value="ZinT_dom"/>
</dbReference>
<feature type="domain" description="ZinT" evidence="3">
    <location>
        <begin position="83"/>
        <end position="259"/>
    </location>
</feature>
<dbReference type="EMBL" id="QBKP01000019">
    <property type="protein sequence ID" value="PTX45963.1"/>
    <property type="molecule type" value="Genomic_DNA"/>
</dbReference>
<evidence type="ECO:0000313" key="5">
    <source>
        <dbReference type="Proteomes" id="UP000244224"/>
    </source>
</evidence>
<proteinExistence type="predicted"/>
<dbReference type="GO" id="GO:0008270">
    <property type="term" value="F:zinc ion binding"/>
    <property type="evidence" value="ECO:0007669"/>
    <property type="project" value="InterPro"/>
</dbReference>
<evidence type="ECO:0000313" key="4">
    <source>
        <dbReference type="EMBL" id="PTX45963.1"/>
    </source>
</evidence>
<organism evidence="4 5">
    <name type="scientific">Gemmobacter caeni</name>
    <dbReference type="NCBI Taxonomy" id="589035"/>
    <lineage>
        <taxon>Bacteria</taxon>
        <taxon>Pseudomonadati</taxon>
        <taxon>Pseudomonadota</taxon>
        <taxon>Alphaproteobacteria</taxon>
        <taxon>Rhodobacterales</taxon>
        <taxon>Paracoccaceae</taxon>
        <taxon>Gemmobacter</taxon>
    </lineage>
</organism>
<evidence type="ECO:0000256" key="1">
    <source>
        <dbReference type="ARBA" id="ARBA00022729"/>
    </source>
</evidence>
<keyword evidence="1" id="KW-0732">Signal</keyword>
<dbReference type="Gene3D" id="2.40.128.20">
    <property type="match status" value="1"/>
</dbReference>
<keyword evidence="5" id="KW-1185">Reference proteome</keyword>
<dbReference type="AlphaFoldDB" id="A0A2T6AQ71"/>
<dbReference type="Pfam" id="PF09223">
    <property type="entry name" value="ZinT"/>
    <property type="match status" value="1"/>
</dbReference>
<dbReference type="InterPro" id="IPR012674">
    <property type="entry name" value="Calycin"/>
</dbReference>